<dbReference type="STRING" id="476652.DEAC_c35800"/>
<dbReference type="EMBL" id="LDZY01000014">
    <property type="protein sequence ID" value="KLU64378.1"/>
    <property type="molecule type" value="Genomic_DNA"/>
</dbReference>
<accession>A0A0J1FN40</accession>
<dbReference type="AlphaFoldDB" id="A0A0J1FN40"/>
<reference evidence="1 2" key="1">
    <citation type="submission" date="2015-06" db="EMBL/GenBank/DDBJ databases">
        <title>Draft genome of the moderately acidophilic sulfate reducer Candidatus Desulfosporosinus acididurans strain M1.</title>
        <authorList>
            <person name="Poehlein A."/>
            <person name="Petzsch P."/>
            <person name="Johnson B.D."/>
            <person name="Schloemann M."/>
            <person name="Daniel R."/>
            <person name="Muehling M."/>
        </authorList>
    </citation>
    <scope>NUCLEOTIDE SEQUENCE [LARGE SCALE GENOMIC DNA]</scope>
    <source>
        <strain evidence="1 2">M1</strain>
    </source>
</reference>
<protein>
    <submittedName>
        <fullName evidence="1">Uncharacterized protein</fullName>
    </submittedName>
</protein>
<name>A0A0J1FN40_9FIRM</name>
<evidence type="ECO:0000313" key="1">
    <source>
        <dbReference type="EMBL" id="KLU64378.1"/>
    </source>
</evidence>
<sequence length="48" mass="5316">MVGENLREENREAISELFSRIYLPVSFTGVPTVITEAAFCAGRVQSNL</sequence>
<keyword evidence="2" id="KW-1185">Reference proteome</keyword>
<proteinExistence type="predicted"/>
<organism evidence="1 2">
    <name type="scientific">Desulfosporosinus acididurans</name>
    <dbReference type="NCBI Taxonomy" id="476652"/>
    <lineage>
        <taxon>Bacteria</taxon>
        <taxon>Bacillati</taxon>
        <taxon>Bacillota</taxon>
        <taxon>Clostridia</taxon>
        <taxon>Eubacteriales</taxon>
        <taxon>Desulfitobacteriaceae</taxon>
        <taxon>Desulfosporosinus</taxon>
    </lineage>
</organism>
<comment type="caution">
    <text evidence="1">The sequence shown here is derived from an EMBL/GenBank/DDBJ whole genome shotgun (WGS) entry which is preliminary data.</text>
</comment>
<gene>
    <name evidence="1" type="ORF">DEAC_c35800</name>
</gene>
<dbReference type="Proteomes" id="UP000036356">
    <property type="component" value="Unassembled WGS sequence"/>
</dbReference>
<evidence type="ECO:0000313" key="2">
    <source>
        <dbReference type="Proteomes" id="UP000036356"/>
    </source>
</evidence>
<dbReference type="PATRIC" id="fig|476652.3.peg.3776"/>